<dbReference type="EMBL" id="SSOP01000491">
    <property type="protein sequence ID" value="KAB5588312.1"/>
    <property type="molecule type" value="Genomic_DNA"/>
</dbReference>
<name>A0A5N5Q968_9AGAM</name>
<protein>
    <submittedName>
        <fullName evidence="2">Uncharacterized protein</fullName>
    </submittedName>
</protein>
<dbReference type="PANTHER" id="PTHR33481:SF1">
    <property type="entry name" value="ENDONUCLEASE_EXONUCLEASE_PHOSPHATASE DOMAIN-CONTAINING PROTEIN-RELATED"/>
    <property type="match status" value="1"/>
</dbReference>
<accession>A0A5N5Q968</accession>
<evidence type="ECO:0000313" key="2">
    <source>
        <dbReference type="EMBL" id="KAB5588312.1"/>
    </source>
</evidence>
<gene>
    <name evidence="2" type="ORF">CTheo_8243</name>
</gene>
<keyword evidence="1" id="KW-1133">Transmembrane helix</keyword>
<evidence type="ECO:0000313" key="3">
    <source>
        <dbReference type="Proteomes" id="UP000383932"/>
    </source>
</evidence>
<keyword evidence="1" id="KW-0812">Transmembrane</keyword>
<dbReference type="Proteomes" id="UP000383932">
    <property type="component" value="Unassembled WGS sequence"/>
</dbReference>
<keyword evidence="1" id="KW-0472">Membrane</keyword>
<feature type="transmembrane region" description="Helical" evidence="1">
    <location>
        <begin position="130"/>
        <end position="155"/>
    </location>
</feature>
<dbReference type="OrthoDB" id="3258143at2759"/>
<reference evidence="2 3" key="1">
    <citation type="journal article" date="2019" name="Fungal Biol. Biotechnol.">
        <title>Draft genome sequence of fastidious pathogen Ceratobasidium theobromae, which causes vascular-streak dieback in Theobroma cacao.</title>
        <authorList>
            <person name="Ali S.S."/>
            <person name="Asman A."/>
            <person name="Shao J."/>
            <person name="Firmansyah A.P."/>
            <person name="Susilo A.W."/>
            <person name="Rosmana A."/>
            <person name="McMahon P."/>
            <person name="Junaid M."/>
            <person name="Guest D."/>
            <person name="Kheng T.Y."/>
            <person name="Meinhardt L.W."/>
            <person name="Bailey B.A."/>
        </authorList>
    </citation>
    <scope>NUCLEOTIDE SEQUENCE [LARGE SCALE GENOMIC DNA]</scope>
    <source>
        <strain evidence="2 3">CT2</strain>
    </source>
</reference>
<comment type="caution">
    <text evidence="2">The sequence shown here is derived from an EMBL/GenBank/DDBJ whole genome shotgun (WGS) entry which is preliminary data.</text>
</comment>
<organism evidence="2 3">
    <name type="scientific">Ceratobasidium theobromae</name>
    <dbReference type="NCBI Taxonomy" id="1582974"/>
    <lineage>
        <taxon>Eukaryota</taxon>
        <taxon>Fungi</taxon>
        <taxon>Dikarya</taxon>
        <taxon>Basidiomycota</taxon>
        <taxon>Agaricomycotina</taxon>
        <taxon>Agaricomycetes</taxon>
        <taxon>Cantharellales</taxon>
        <taxon>Ceratobasidiaceae</taxon>
        <taxon>Ceratobasidium</taxon>
    </lineage>
</organism>
<dbReference type="AlphaFoldDB" id="A0A5N5Q968"/>
<proteinExistence type="predicted"/>
<sequence>MLWALDEDVPDILFQGAAGACRRISLSALEEIQRMPSMACDGPDELSVQLPVPPGVAMKRVETSHCMTKNLPVHLGDRAKDIIHLSKWVRWLGFSLDQHLNFKTHVERLATRAKSMLGGMKMLGNTIRGLTVWNVCTLINACLMPILTYGFALWFHGRNSKSLCKTLQMVQNMACHWATGSFRTAPTAVVEHVISLPPIHFRIRKLCANYASKLRHVPANSQVNAQLPPAFDSSRPDVTHPAPLSPINAISTYTHPQVEFRTPYLMLPWEGVRHLGNRISSQLPHGLSKRGKEAYLMSLLTRISIHETDPQSVALFTDGSSIV</sequence>
<dbReference type="PANTHER" id="PTHR33481">
    <property type="entry name" value="REVERSE TRANSCRIPTASE"/>
    <property type="match status" value="1"/>
</dbReference>
<keyword evidence="3" id="KW-1185">Reference proteome</keyword>
<evidence type="ECO:0000256" key="1">
    <source>
        <dbReference type="SAM" id="Phobius"/>
    </source>
</evidence>